<evidence type="ECO:0000259" key="4">
    <source>
        <dbReference type="SMART" id="SM00836"/>
    </source>
</evidence>
<dbReference type="Proteomes" id="UP000824037">
    <property type="component" value="Unassembled WGS sequence"/>
</dbReference>
<dbReference type="InterPro" id="IPR008909">
    <property type="entry name" value="DALR_anticod-bd"/>
</dbReference>
<dbReference type="SMART" id="SM00836">
    <property type="entry name" value="DALR_1"/>
    <property type="match status" value="1"/>
</dbReference>
<keyword evidence="2" id="KW-0547">Nucleotide-binding</keyword>
<protein>
    <recommendedName>
        <fullName evidence="4">DALR anticodon binding domain-containing protein</fullName>
    </recommendedName>
</protein>
<dbReference type="GO" id="GO:0005524">
    <property type="term" value="F:ATP binding"/>
    <property type="evidence" value="ECO:0007669"/>
    <property type="project" value="UniProtKB-KW"/>
</dbReference>
<dbReference type="InterPro" id="IPR009080">
    <property type="entry name" value="tRNAsynth_Ia_anticodon-bd"/>
</dbReference>
<dbReference type="Pfam" id="PF05746">
    <property type="entry name" value="DALR_1"/>
    <property type="match status" value="1"/>
</dbReference>
<dbReference type="GO" id="GO:0004814">
    <property type="term" value="F:arginine-tRNA ligase activity"/>
    <property type="evidence" value="ECO:0007669"/>
    <property type="project" value="InterPro"/>
</dbReference>
<evidence type="ECO:0000256" key="1">
    <source>
        <dbReference type="ARBA" id="ARBA00022598"/>
    </source>
</evidence>
<evidence type="ECO:0000256" key="2">
    <source>
        <dbReference type="ARBA" id="ARBA00022741"/>
    </source>
</evidence>
<evidence type="ECO:0000313" key="5">
    <source>
        <dbReference type="EMBL" id="HIZ36530.1"/>
    </source>
</evidence>
<reference evidence="5" key="1">
    <citation type="journal article" date="2021" name="PeerJ">
        <title>Extensive microbial diversity within the chicken gut microbiome revealed by metagenomics and culture.</title>
        <authorList>
            <person name="Gilroy R."/>
            <person name="Ravi A."/>
            <person name="Getino M."/>
            <person name="Pursley I."/>
            <person name="Horton D.L."/>
            <person name="Alikhan N.F."/>
            <person name="Baker D."/>
            <person name="Gharbi K."/>
            <person name="Hall N."/>
            <person name="Watson M."/>
            <person name="Adriaenssens E.M."/>
            <person name="Foster-Nyarko E."/>
            <person name="Jarju S."/>
            <person name="Secka A."/>
            <person name="Antonio M."/>
            <person name="Oren A."/>
            <person name="Chaudhuri R.R."/>
            <person name="La Ragione R."/>
            <person name="Hildebrand F."/>
            <person name="Pallen M.J."/>
        </authorList>
    </citation>
    <scope>NUCLEOTIDE SEQUENCE</scope>
    <source>
        <strain evidence="5">ChiGjej4B4-7305</strain>
    </source>
</reference>
<feature type="domain" description="DALR anticodon binding" evidence="4">
    <location>
        <begin position="111"/>
        <end position="229"/>
    </location>
</feature>
<proteinExistence type="predicted"/>
<evidence type="ECO:0000256" key="3">
    <source>
        <dbReference type="ARBA" id="ARBA00022840"/>
    </source>
</evidence>
<name>A0A9D2J4D2_9MICO</name>
<dbReference type="EMBL" id="DXBY01000209">
    <property type="protein sequence ID" value="HIZ36530.1"/>
    <property type="molecule type" value="Genomic_DNA"/>
</dbReference>
<keyword evidence="1" id="KW-0436">Ligase</keyword>
<dbReference type="AlphaFoldDB" id="A0A9D2J4D2"/>
<reference evidence="5" key="2">
    <citation type="submission" date="2021-04" db="EMBL/GenBank/DDBJ databases">
        <authorList>
            <person name="Gilroy R."/>
        </authorList>
    </citation>
    <scope>NUCLEOTIDE SEQUENCE</scope>
    <source>
        <strain evidence="5">ChiGjej4B4-7305</strain>
    </source>
</reference>
<keyword evidence="3" id="KW-0067">ATP-binding</keyword>
<gene>
    <name evidence="5" type="ORF">H9815_12190</name>
</gene>
<dbReference type="SUPFAM" id="SSF47323">
    <property type="entry name" value="Anticodon-binding domain of a subclass of class I aminoacyl-tRNA synthetases"/>
    <property type="match status" value="1"/>
</dbReference>
<evidence type="ECO:0000313" key="6">
    <source>
        <dbReference type="Proteomes" id="UP000824037"/>
    </source>
</evidence>
<dbReference type="GO" id="GO:0006420">
    <property type="term" value="P:arginyl-tRNA aminoacylation"/>
    <property type="evidence" value="ECO:0007669"/>
    <property type="project" value="InterPro"/>
</dbReference>
<comment type="caution">
    <text evidence="5">The sequence shown here is derived from an EMBL/GenBank/DDBJ whole genome shotgun (WGS) entry which is preliminary data.</text>
</comment>
<organism evidence="5 6">
    <name type="scientific">Candidatus Ruania gallistercoris</name>
    <dbReference type="NCBI Taxonomy" id="2838746"/>
    <lineage>
        <taxon>Bacteria</taxon>
        <taxon>Bacillati</taxon>
        <taxon>Actinomycetota</taxon>
        <taxon>Actinomycetes</taxon>
        <taxon>Micrococcales</taxon>
        <taxon>Ruaniaceae</taxon>
        <taxon>Ruania</taxon>
    </lineage>
</organism>
<sequence>MELTELLGRHLHELGCPVPEVIDLQPVRRGRSGDLSTAVAHRVAGAGAGQLAVRLARRLEGVGAVAQARAEAGYLILTLTTTALATGVRQLLDTAPRRATGTAWPAPLHPVAFAHARCRNVARAARAHGVRSDPGAELDSTLTAVVGEWHTRRLLVRLTLDRPGGTGAAVALRDLAACYQDFYRRTRTAPRGSEPVASVHRTHLAVTEATAVALATGLAALGLHAPEHL</sequence>
<accession>A0A9D2J4D2</accession>
<dbReference type="Gene3D" id="1.10.730.10">
    <property type="entry name" value="Isoleucyl-tRNA Synthetase, Domain 1"/>
    <property type="match status" value="1"/>
</dbReference>